<name>F4S6T7_MELLP</name>
<dbReference type="InParanoid" id="F4S6T7"/>
<dbReference type="RefSeq" id="XP_007417066.1">
    <property type="nucleotide sequence ID" value="XM_007417004.1"/>
</dbReference>
<dbReference type="KEGG" id="mlr:MELLADRAFT_68435"/>
<evidence type="ECO:0000256" key="2">
    <source>
        <dbReference type="SAM" id="Phobius"/>
    </source>
</evidence>
<evidence type="ECO:0000313" key="4">
    <source>
        <dbReference type="Proteomes" id="UP000001072"/>
    </source>
</evidence>
<dbReference type="Proteomes" id="UP000001072">
    <property type="component" value="Unassembled WGS sequence"/>
</dbReference>
<sequence length="307" mass="35049">MASSNSAMQPDPLHVLNDLKVMIQAIQNAHEASTAGLRQSINDLEDLRTLLSSHEQKFSEILKNPIALREQTNNTGMIDLKPENRLDSLTNLESQLVSVKESVSKLCNDVEVATSQINEQDLTLNMLDARFDAMDYKVDARKSAELAMQGELQRMDRYNRQLNDDHVRLNKELGLFQSNVENARLHCSEEHKKSTQGELERLDSYNRQLRDEQVRLSNELHSMQSKVENAHLHCLEELKKSEYVLQAQIESNRNVGFFNSIHAAMQSVLIYIVIANLSIGIHFVEIRQQFLPREHVSNKSMSVINSS</sequence>
<dbReference type="AlphaFoldDB" id="F4S6T7"/>
<dbReference type="HOGENOM" id="CLU_1012224_0_0_1"/>
<dbReference type="GeneID" id="18931036"/>
<proteinExistence type="predicted"/>
<keyword evidence="2" id="KW-0472">Membrane</keyword>
<organism evidence="4">
    <name type="scientific">Melampsora larici-populina (strain 98AG31 / pathotype 3-4-7)</name>
    <name type="common">Poplar leaf rust fungus</name>
    <dbReference type="NCBI Taxonomy" id="747676"/>
    <lineage>
        <taxon>Eukaryota</taxon>
        <taxon>Fungi</taxon>
        <taxon>Dikarya</taxon>
        <taxon>Basidiomycota</taxon>
        <taxon>Pucciniomycotina</taxon>
        <taxon>Pucciniomycetes</taxon>
        <taxon>Pucciniales</taxon>
        <taxon>Melampsoraceae</taxon>
        <taxon>Melampsora</taxon>
    </lineage>
</organism>
<gene>
    <name evidence="3" type="ORF">MELLADRAFT_68435</name>
</gene>
<reference evidence="4" key="1">
    <citation type="journal article" date="2011" name="Proc. Natl. Acad. Sci. U.S.A.">
        <title>Obligate biotrophy features unraveled by the genomic analysis of rust fungi.</title>
        <authorList>
            <person name="Duplessis S."/>
            <person name="Cuomo C.A."/>
            <person name="Lin Y.-C."/>
            <person name="Aerts A."/>
            <person name="Tisserant E."/>
            <person name="Veneault-Fourrey C."/>
            <person name="Joly D.L."/>
            <person name="Hacquard S."/>
            <person name="Amselem J."/>
            <person name="Cantarel B.L."/>
            <person name="Chiu R."/>
            <person name="Coutinho P.M."/>
            <person name="Feau N."/>
            <person name="Field M."/>
            <person name="Frey P."/>
            <person name="Gelhaye E."/>
            <person name="Goldberg J."/>
            <person name="Grabherr M.G."/>
            <person name="Kodira C.D."/>
            <person name="Kohler A."/>
            <person name="Kuees U."/>
            <person name="Lindquist E.A."/>
            <person name="Lucas S.M."/>
            <person name="Mago R."/>
            <person name="Mauceli E."/>
            <person name="Morin E."/>
            <person name="Murat C."/>
            <person name="Pangilinan J.L."/>
            <person name="Park R."/>
            <person name="Pearson M."/>
            <person name="Quesneville H."/>
            <person name="Rouhier N."/>
            <person name="Sakthikumar S."/>
            <person name="Salamov A.A."/>
            <person name="Schmutz J."/>
            <person name="Selles B."/>
            <person name="Shapiro H."/>
            <person name="Tanguay P."/>
            <person name="Tuskan G.A."/>
            <person name="Henrissat B."/>
            <person name="Van de Peer Y."/>
            <person name="Rouze P."/>
            <person name="Ellis J.G."/>
            <person name="Dodds P.N."/>
            <person name="Schein J.E."/>
            <person name="Zhong S."/>
            <person name="Hamelin R.C."/>
            <person name="Grigoriev I.V."/>
            <person name="Szabo L.J."/>
            <person name="Martin F."/>
        </authorList>
    </citation>
    <scope>NUCLEOTIDE SEQUENCE [LARGE SCALE GENOMIC DNA]</scope>
    <source>
        <strain evidence="4">98AG31 / pathotype 3-4-7</strain>
    </source>
</reference>
<keyword evidence="2" id="KW-1133">Transmembrane helix</keyword>
<keyword evidence="1" id="KW-0175">Coiled coil</keyword>
<protein>
    <submittedName>
        <fullName evidence="3">Uncharacterized protein</fullName>
    </submittedName>
</protein>
<evidence type="ECO:0000256" key="1">
    <source>
        <dbReference type="SAM" id="Coils"/>
    </source>
</evidence>
<dbReference type="EMBL" id="GL883156">
    <property type="protein sequence ID" value="EGF99629.1"/>
    <property type="molecule type" value="Genomic_DNA"/>
</dbReference>
<dbReference type="VEuPathDB" id="FungiDB:MELLADRAFT_68435"/>
<feature type="coiled-coil region" evidence="1">
    <location>
        <begin position="192"/>
        <end position="226"/>
    </location>
</feature>
<evidence type="ECO:0000313" key="3">
    <source>
        <dbReference type="EMBL" id="EGF99629.1"/>
    </source>
</evidence>
<keyword evidence="2" id="KW-0812">Transmembrane</keyword>
<accession>F4S6T7</accession>
<feature type="transmembrane region" description="Helical" evidence="2">
    <location>
        <begin position="263"/>
        <end position="284"/>
    </location>
</feature>
<keyword evidence="4" id="KW-1185">Reference proteome</keyword>